<dbReference type="EMBL" id="OU895877">
    <property type="protein sequence ID" value="CAG9799265.1"/>
    <property type="molecule type" value="Genomic_DNA"/>
</dbReference>
<comment type="similarity">
    <text evidence="2 4">Belongs to the nucleosome assembly protein (NAP) family.</text>
</comment>
<evidence type="ECO:0000256" key="4">
    <source>
        <dbReference type="RuleBase" id="RU003876"/>
    </source>
</evidence>
<keyword evidence="3" id="KW-0539">Nucleus</keyword>
<dbReference type="Pfam" id="PF00956">
    <property type="entry name" value="NAP"/>
    <property type="match status" value="1"/>
</dbReference>
<feature type="region of interest" description="Disordered" evidence="5">
    <location>
        <begin position="323"/>
        <end position="382"/>
    </location>
</feature>
<evidence type="ECO:0000256" key="5">
    <source>
        <dbReference type="SAM" id="MobiDB-lite"/>
    </source>
</evidence>
<feature type="region of interest" description="Disordered" evidence="5">
    <location>
        <begin position="99"/>
        <end position="119"/>
    </location>
</feature>
<dbReference type="FunFam" id="3.30.1120.90:FF:000001">
    <property type="entry name" value="Nucleosome assembly protein 1-like 1"/>
    <property type="match status" value="1"/>
</dbReference>
<keyword evidence="7" id="KW-1185">Reference proteome</keyword>
<evidence type="ECO:0000313" key="7">
    <source>
        <dbReference type="Proteomes" id="UP001153620"/>
    </source>
</evidence>
<dbReference type="Proteomes" id="UP001153620">
    <property type="component" value="Chromosome 1"/>
</dbReference>
<dbReference type="Gene3D" id="3.30.1120.90">
    <property type="entry name" value="Nucleosome assembly protein"/>
    <property type="match status" value="1"/>
</dbReference>
<feature type="compositionally biased region" description="Acidic residues" evidence="5">
    <location>
        <begin position="323"/>
        <end position="349"/>
    </location>
</feature>
<dbReference type="InterPro" id="IPR002164">
    <property type="entry name" value="NAP_family"/>
</dbReference>
<sequence length="382" mass="44439">MSNTEESFDGHESSDGDEKKAYESILSNPSYFSATMKRMLLKHMVKSLPEAAQKRVKALKNLQLEFLKHECMFFEEVYQLERKYQEKYQAIADKRKSIVNGDYEPTNEESEFKSDVEDEDEDDAMIQERLKSMKSIQQYDANVNGIPDFWLTIFRNSELLNDMIQPHDETLLKHLIDIKIKYDEDLSYTLEFHFQPNDYFTDSVLTKKYFLRCKIDGEEPFEFEGPEIYKCTGCNINWKPGKNITVKTIKKKQKHKARGQVRTISKQVPTDSFFNFFNPPEVPEDENKLDEESQNILATDFEIGHFLRARIIPRAVLFYTGDLVDDDESDDDLEEEEDEMSEEEEEETPEPAQKTGARKIKGPMKGSSGGKQGENPAECQQQ</sequence>
<proteinExistence type="inferred from homology"/>
<reference evidence="6" key="1">
    <citation type="submission" date="2022-01" db="EMBL/GenBank/DDBJ databases">
        <authorList>
            <person name="King R."/>
        </authorList>
    </citation>
    <scope>NUCLEOTIDE SEQUENCE</scope>
</reference>
<dbReference type="InterPro" id="IPR037231">
    <property type="entry name" value="NAP-like_sf"/>
</dbReference>
<accession>A0A9N9WN64</accession>
<reference evidence="6" key="2">
    <citation type="submission" date="2022-10" db="EMBL/GenBank/DDBJ databases">
        <authorList>
            <consortium name="ENA_rothamsted_submissions"/>
            <consortium name="culmorum"/>
            <person name="King R."/>
        </authorList>
    </citation>
    <scope>NUCLEOTIDE SEQUENCE</scope>
</reference>
<evidence type="ECO:0000256" key="3">
    <source>
        <dbReference type="ARBA" id="ARBA00023242"/>
    </source>
</evidence>
<comment type="subcellular location">
    <subcellularLocation>
        <location evidence="1">Nucleus</location>
    </subcellularLocation>
</comment>
<evidence type="ECO:0000256" key="1">
    <source>
        <dbReference type="ARBA" id="ARBA00004123"/>
    </source>
</evidence>
<dbReference type="Gene3D" id="1.20.5.1500">
    <property type="match status" value="1"/>
</dbReference>
<dbReference type="FunFam" id="1.20.5.1500:FF:000001">
    <property type="entry name" value="Nucleosome assembly protein 1-like 1"/>
    <property type="match status" value="1"/>
</dbReference>
<evidence type="ECO:0008006" key="8">
    <source>
        <dbReference type="Google" id="ProtNLM"/>
    </source>
</evidence>
<dbReference type="GO" id="GO:0006334">
    <property type="term" value="P:nucleosome assembly"/>
    <property type="evidence" value="ECO:0007669"/>
    <property type="project" value="InterPro"/>
</dbReference>
<dbReference type="AlphaFoldDB" id="A0A9N9WN64"/>
<dbReference type="PANTHER" id="PTHR11875">
    <property type="entry name" value="TESTIS-SPECIFIC Y-ENCODED PROTEIN"/>
    <property type="match status" value="1"/>
</dbReference>
<gene>
    <name evidence="6" type="ORF">CHIRRI_LOCUS2234</name>
</gene>
<dbReference type="OrthoDB" id="27325at2759"/>
<name>A0A9N9WN64_9DIPT</name>
<evidence type="ECO:0000313" key="6">
    <source>
        <dbReference type="EMBL" id="CAG9799265.1"/>
    </source>
</evidence>
<dbReference type="SUPFAM" id="SSF143113">
    <property type="entry name" value="NAP-like"/>
    <property type="match status" value="1"/>
</dbReference>
<dbReference type="GO" id="GO:0005634">
    <property type="term" value="C:nucleus"/>
    <property type="evidence" value="ECO:0007669"/>
    <property type="project" value="UniProtKB-SubCell"/>
</dbReference>
<organism evidence="6 7">
    <name type="scientific">Chironomus riparius</name>
    <dbReference type="NCBI Taxonomy" id="315576"/>
    <lineage>
        <taxon>Eukaryota</taxon>
        <taxon>Metazoa</taxon>
        <taxon>Ecdysozoa</taxon>
        <taxon>Arthropoda</taxon>
        <taxon>Hexapoda</taxon>
        <taxon>Insecta</taxon>
        <taxon>Pterygota</taxon>
        <taxon>Neoptera</taxon>
        <taxon>Endopterygota</taxon>
        <taxon>Diptera</taxon>
        <taxon>Nematocera</taxon>
        <taxon>Chironomoidea</taxon>
        <taxon>Chironomidae</taxon>
        <taxon>Chironominae</taxon>
        <taxon>Chironomus</taxon>
    </lineage>
</organism>
<evidence type="ECO:0000256" key="2">
    <source>
        <dbReference type="ARBA" id="ARBA00009947"/>
    </source>
</evidence>
<protein>
    <recommendedName>
        <fullName evidence="8">Nucleosome assembly protein 1-like 1</fullName>
    </recommendedName>
</protein>